<dbReference type="Gene3D" id="1.10.10.10">
    <property type="entry name" value="Winged helix-like DNA-binding domain superfamily/Winged helix DNA-binding domain"/>
    <property type="match status" value="1"/>
</dbReference>
<dbReference type="CDD" id="cd06171">
    <property type="entry name" value="Sigma70_r4"/>
    <property type="match status" value="1"/>
</dbReference>
<dbReference type="PANTHER" id="PTHR43133:SF50">
    <property type="entry name" value="ECF RNA POLYMERASE SIGMA FACTOR SIGM"/>
    <property type="match status" value="1"/>
</dbReference>
<dbReference type="Pfam" id="PF04542">
    <property type="entry name" value="Sigma70_r2"/>
    <property type="match status" value="1"/>
</dbReference>
<organism evidence="8 9">
    <name type="scientific">Mycolicibacterium arenosum</name>
    <dbReference type="NCBI Taxonomy" id="2952157"/>
    <lineage>
        <taxon>Bacteria</taxon>
        <taxon>Bacillati</taxon>
        <taxon>Actinomycetota</taxon>
        <taxon>Actinomycetes</taxon>
        <taxon>Mycobacteriales</taxon>
        <taxon>Mycobacteriaceae</taxon>
        <taxon>Mycolicibacterium</taxon>
    </lineage>
</organism>
<evidence type="ECO:0000259" key="7">
    <source>
        <dbReference type="Pfam" id="PF08281"/>
    </source>
</evidence>
<dbReference type="InterPro" id="IPR039425">
    <property type="entry name" value="RNA_pol_sigma-70-like"/>
</dbReference>
<dbReference type="SUPFAM" id="SSF88946">
    <property type="entry name" value="Sigma2 domain of RNA polymerase sigma factors"/>
    <property type="match status" value="1"/>
</dbReference>
<proteinExistence type="inferred from homology"/>
<comment type="similarity">
    <text evidence="1">Belongs to the sigma-70 factor family. ECF subfamily.</text>
</comment>
<keyword evidence="4" id="KW-0238">DNA-binding</keyword>
<dbReference type="Gene3D" id="1.10.1740.10">
    <property type="match status" value="1"/>
</dbReference>
<feature type="domain" description="RNA polymerase sigma factor 70 region 4 type 2" evidence="7">
    <location>
        <begin position="123"/>
        <end position="175"/>
    </location>
</feature>
<protein>
    <submittedName>
        <fullName evidence="8">RNA polymerase sigma factor SigM</fullName>
    </submittedName>
</protein>
<dbReference type="EMBL" id="JANDBD010000009">
    <property type="protein sequence ID" value="MCP9274920.1"/>
    <property type="molecule type" value="Genomic_DNA"/>
</dbReference>
<sequence length="183" mass="20030">MGSFGGVDQPGPSDEELLDAHIAGDPYAFEALLHRHRRHLSRLARVTSCNPDDADDALQDALLSAHRNATRFRRDSSVSSWLYRIVVNACLDRRRRNRFHSTAALEDDVHTDGDPTAGIDTALAVERALRGLPEDQRAAVVAVDMQGYSVAEAALLLGVPEGTVKSRRARARSKLAQALDHQS</sequence>
<dbReference type="InterPro" id="IPR036388">
    <property type="entry name" value="WH-like_DNA-bd_sf"/>
</dbReference>
<keyword evidence="2" id="KW-0805">Transcription regulation</keyword>
<keyword evidence="5" id="KW-0804">Transcription</keyword>
<dbReference type="Proteomes" id="UP001651690">
    <property type="component" value="Unassembled WGS sequence"/>
</dbReference>
<dbReference type="InterPro" id="IPR013324">
    <property type="entry name" value="RNA_pol_sigma_r3/r4-like"/>
</dbReference>
<dbReference type="SUPFAM" id="SSF88659">
    <property type="entry name" value="Sigma3 and sigma4 domains of RNA polymerase sigma factors"/>
    <property type="match status" value="1"/>
</dbReference>
<evidence type="ECO:0000256" key="3">
    <source>
        <dbReference type="ARBA" id="ARBA00023082"/>
    </source>
</evidence>
<dbReference type="PANTHER" id="PTHR43133">
    <property type="entry name" value="RNA POLYMERASE ECF-TYPE SIGMA FACTO"/>
    <property type="match status" value="1"/>
</dbReference>
<accession>A0ABT1M8P9</accession>
<dbReference type="InterPro" id="IPR013325">
    <property type="entry name" value="RNA_pol_sigma_r2"/>
</dbReference>
<dbReference type="RefSeq" id="WP_255062618.1">
    <property type="nucleotide sequence ID" value="NZ_JANDBD010000009.1"/>
</dbReference>
<dbReference type="InterPro" id="IPR014284">
    <property type="entry name" value="RNA_pol_sigma-70_dom"/>
</dbReference>
<keyword evidence="9" id="KW-1185">Reference proteome</keyword>
<dbReference type="NCBIfam" id="NF007225">
    <property type="entry name" value="PRK09643.1"/>
    <property type="match status" value="1"/>
</dbReference>
<gene>
    <name evidence="8" type="primary">sigM</name>
    <name evidence="8" type="ORF">NM203_22275</name>
</gene>
<evidence type="ECO:0000256" key="4">
    <source>
        <dbReference type="ARBA" id="ARBA00023125"/>
    </source>
</evidence>
<comment type="caution">
    <text evidence="8">The sequence shown here is derived from an EMBL/GenBank/DDBJ whole genome shotgun (WGS) entry which is preliminary data.</text>
</comment>
<feature type="domain" description="RNA polymerase sigma-70 region 2" evidence="6">
    <location>
        <begin position="32"/>
        <end position="98"/>
    </location>
</feature>
<reference evidence="8 9" key="1">
    <citation type="submission" date="2022-06" db="EMBL/GenBank/DDBJ databases">
        <title>Mycolicibacterium sp. CAU 1645 isolated from seawater.</title>
        <authorList>
            <person name="Kim W."/>
        </authorList>
    </citation>
    <scope>NUCLEOTIDE SEQUENCE [LARGE SCALE GENOMIC DNA]</scope>
    <source>
        <strain evidence="8 9">CAU 1645</strain>
    </source>
</reference>
<name>A0ABT1M8P9_9MYCO</name>
<keyword evidence="3" id="KW-0731">Sigma factor</keyword>
<dbReference type="InterPro" id="IPR007627">
    <property type="entry name" value="RNA_pol_sigma70_r2"/>
</dbReference>
<evidence type="ECO:0000256" key="2">
    <source>
        <dbReference type="ARBA" id="ARBA00023015"/>
    </source>
</evidence>
<evidence type="ECO:0000256" key="5">
    <source>
        <dbReference type="ARBA" id="ARBA00023163"/>
    </source>
</evidence>
<evidence type="ECO:0000259" key="6">
    <source>
        <dbReference type="Pfam" id="PF04542"/>
    </source>
</evidence>
<evidence type="ECO:0000313" key="9">
    <source>
        <dbReference type="Proteomes" id="UP001651690"/>
    </source>
</evidence>
<dbReference type="NCBIfam" id="TIGR02937">
    <property type="entry name" value="sigma70-ECF"/>
    <property type="match status" value="1"/>
</dbReference>
<dbReference type="InterPro" id="IPR013249">
    <property type="entry name" value="RNA_pol_sigma70_r4_t2"/>
</dbReference>
<dbReference type="Pfam" id="PF08281">
    <property type="entry name" value="Sigma70_r4_2"/>
    <property type="match status" value="1"/>
</dbReference>
<evidence type="ECO:0000256" key="1">
    <source>
        <dbReference type="ARBA" id="ARBA00010641"/>
    </source>
</evidence>
<evidence type="ECO:0000313" key="8">
    <source>
        <dbReference type="EMBL" id="MCP9274920.1"/>
    </source>
</evidence>